<gene>
    <name evidence="2" type="ORF">SMRZ_LOCUS18243</name>
</gene>
<dbReference type="InterPro" id="IPR000742">
    <property type="entry name" value="EGF"/>
</dbReference>
<dbReference type="PROSITE" id="PS50026">
    <property type="entry name" value="EGF_3"/>
    <property type="match status" value="1"/>
</dbReference>
<proteinExistence type="predicted"/>
<comment type="caution">
    <text evidence="1">Lacks conserved residue(s) required for the propagation of feature annotation.</text>
</comment>
<dbReference type="Proteomes" id="UP000277204">
    <property type="component" value="Unassembled WGS sequence"/>
</dbReference>
<dbReference type="STRING" id="48269.A0A183MQB8"/>
<name>A0A183MQB8_9TREM</name>
<organism evidence="2 3">
    <name type="scientific">Schistosoma margrebowiei</name>
    <dbReference type="NCBI Taxonomy" id="48269"/>
    <lineage>
        <taxon>Eukaryota</taxon>
        <taxon>Metazoa</taxon>
        <taxon>Spiralia</taxon>
        <taxon>Lophotrochozoa</taxon>
        <taxon>Platyhelminthes</taxon>
        <taxon>Trematoda</taxon>
        <taxon>Digenea</taxon>
        <taxon>Strigeidida</taxon>
        <taxon>Schistosomatoidea</taxon>
        <taxon>Schistosomatidae</taxon>
        <taxon>Schistosoma</taxon>
    </lineage>
</organism>
<accession>A0A183MQB8</accession>
<evidence type="ECO:0000313" key="3">
    <source>
        <dbReference type="Proteomes" id="UP000277204"/>
    </source>
</evidence>
<dbReference type="AlphaFoldDB" id="A0A183MQB8"/>
<dbReference type="CDD" id="cd00054">
    <property type="entry name" value="EGF_CA"/>
    <property type="match status" value="1"/>
</dbReference>
<sequence>MKAVLYTDNESTPHYWSPDLADTSTTAYINLATSFCNLLLQGLKLGKPSFSENAKCVNVLFIPVDLVIRQKRQINTNGSLGQNTTQGVQGTADVQIASPEAAVLNSTSVTQIISSGISQLNTSFGVQLSNLEISSISSNSTTESSTSLTSTQTQSVTINNTQESTITITTTQTKDESTTSANTTGTVKESSTLSVINTSFTTSTSVMDFNASTTMSILTTKASTDKLTEITSTFSSQSTQSVTNLFTNASTLTTVETTTTTTIYVNRVSTAFQVKAIIYAISTGRCYFMHIKSYFSLFSIQFKLLQSLLTQNTQITRGATCTFIGFIRTTINSPSKRQIQSSNNITTDAVQGNAQTELQTLAGSQLNQAQFSQILFSGYQKLNLSSGNYLTGVDTTRISPTITCSQTRSLCGEHASCRNTDNGVTCTCDPMWKDVNPEDPGKNCTRMF</sequence>
<keyword evidence="1" id="KW-0245">EGF-like domain</keyword>
<evidence type="ECO:0000256" key="1">
    <source>
        <dbReference type="PROSITE-ProRule" id="PRU00076"/>
    </source>
</evidence>
<keyword evidence="3" id="KW-1185">Reference proteome</keyword>
<reference evidence="2 3" key="1">
    <citation type="submission" date="2018-11" db="EMBL/GenBank/DDBJ databases">
        <authorList>
            <consortium name="Pathogen Informatics"/>
        </authorList>
    </citation>
    <scope>NUCLEOTIDE SEQUENCE [LARGE SCALE GENOMIC DNA]</scope>
    <source>
        <strain evidence="2 3">Zambia</strain>
    </source>
</reference>
<protein>
    <submittedName>
        <fullName evidence="2">Uncharacterized protein</fullName>
    </submittedName>
</protein>
<dbReference type="EMBL" id="UZAI01017590">
    <property type="protein sequence ID" value="VDP27033.1"/>
    <property type="molecule type" value="Genomic_DNA"/>
</dbReference>
<evidence type="ECO:0000313" key="2">
    <source>
        <dbReference type="EMBL" id="VDP27033.1"/>
    </source>
</evidence>